<gene>
    <name evidence="4" type="primary">HaOG207110</name>
    <name evidence="4" type="ORF">B5X24_HaOG207110</name>
</gene>
<feature type="domain" description="DDE Tnp4" evidence="3">
    <location>
        <begin position="5"/>
        <end position="112"/>
    </location>
</feature>
<dbReference type="GO" id="GO:0046872">
    <property type="term" value="F:metal ion binding"/>
    <property type="evidence" value="ECO:0007669"/>
    <property type="project" value="UniProtKB-KW"/>
</dbReference>
<dbReference type="InterPro" id="IPR027806">
    <property type="entry name" value="HARBI1_dom"/>
</dbReference>
<reference evidence="4 5" key="1">
    <citation type="journal article" date="2017" name="BMC Biol.">
        <title>Genomic innovations, transcriptional plasticity and gene loss underlying the evolution and divergence of two highly polyphagous and invasive Helicoverpa pest species.</title>
        <authorList>
            <person name="Pearce S.L."/>
            <person name="Clarke D.F."/>
            <person name="East P.D."/>
            <person name="Elfekih S."/>
            <person name="Gordon K.H."/>
            <person name="Jermiin L.S."/>
            <person name="McGaughran A."/>
            <person name="Oakeshott J.G."/>
            <person name="Papanikolaou A."/>
            <person name="Perera O.P."/>
            <person name="Rane R.V."/>
            <person name="Richards S."/>
            <person name="Tay W.T."/>
            <person name="Walsh T.K."/>
            <person name="Anderson A."/>
            <person name="Anderson C.J."/>
            <person name="Asgari S."/>
            <person name="Board P.G."/>
            <person name="Bretschneider A."/>
            <person name="Campbell P.M."/>
            <person name="Chertemps T."/>
            <person name="Christeller J.T."/>
            <person name="Coppin C.W."/>
            <person name="Downes S.J."/>
            <person name="Duan G."/>
            <person name="Farnsworth C.A."/>
            <person name="Good R.T."/>
            <person name="Han L.B."/>
            <person name="Han Y.C."/>
            <person name="Hatje K."/>
            <person name="Horne I."/>
            <person name="Huang Y.P."/>
            <person name="Hughes D.S."/>
            <person name="Jacquin-Joly E."/>
            <person name="James W."/>
            <person name="Jhangiani S."/>
            <person name="Kollmar M."/>
            <person name="Kuwar S.S."/>
            <person name="Li S."/>
            <person name="Liu N.Y."/>
            <person name="Maibeche M.T."/>
            <person name="Miller J.R."/>
            <person name="Montagne N."/>
            <person name="Perry T."/>
            <person name="Qu J."/>
            <person name="Song S.V."/>
            <person name="Sutton G.G."/>
            <person name="Vogel H."/>
            <person name="Walenz B.P."/>
            <person name="Xu W."/>
            <person name="Zhang H.J."/>
            <person name="Zou Z."/>
            <person name="Batterham P."/>
            <person name="Edwards O.R."/>
            <person name="Feyereisen R."/>
            <person name="Gibbs R.A."/>
            <person name="Heckel D.G."/>
            <person name="McGrath A."/>
            <person name="Robin C."/>
            <person name="Scherer S.E."/>
            <person name="Worley K.C."/>
            <person name="Wu Y.D."/>
        </authorList>
    </citation>
    <scope>NUCLEOTIDE SEQUENCE [LARGE SCALE GENOMIC DNA]</scope>
    <source>
        <strain evidence="4">Harm_GR_Male_#8</strain>
        <tissue evidence="4">Whole organism</tissue>
    </source>
</reference>
<name>A0A2W1BPP5_HELAM</name>
<evidence type="ECO:0000313" key="5">
    <source>
        <dbReference type="Proteomes" id="UP000249218"/>
    </source>
</evidence>
<dbReference type="EMBL" id="KZ150024">
    <property type="protein sequence ID" value="PZC74846.1"/>
    <property type="molecule type" value="Genomic_DNA"/>
</dbReference>
<evidence type="ECO:0000313" key="4">
    <source>
        <dbReference type="EMBL" id="PZC74846.1"/>
    </source>
</evidence>
<dbReference type="Proteomes" id="UP000249218">
    <property type="component" value="Unassembled WGS sequence"/>
</dbReference>
<comment type="cofactor">
    <cofactor evidence="1">
        <name>a divalent metal cation</name>
        <dbReference type="ChEBI" id="CHEBI:60240"/>
    </cofactor>
</comment>
<dbReference type="OrthoDB" id="10046738at2759"/>
<evidence type="ECO:0000256" key="2">
    <source>
        <dbReference type="ARBA" id="ARBA00022723"/>
    </source>
</evidence>
<evidence type="ECO:0000259" key="3">
    <source>
        <dbReference type="Pfam" id="PF13359"/>
    </source>
</evidence>
<sequence>MKRLIEESETNAFHYVFNQGDVFLCDRGFRDAVEEIEMRGYEAHIPVSVGRGEDQLTTLEANKNRQVTLCQWVIEIVNGRFKRDFKLFRQDFFNRALHHMMDDFRVAASLINAFHVIVQDSRHVHEFMRVMRERLHEPNRLGAHVKEKTLTDSG</sequence>
<proteinExistence type="predicted"/>
<organism evidence="4 5">
    <name type="scientific">Helicoverpa armigera</name>
    <name type="common">Cotton bollworm</name>
    <name type="synonym">Heliothis armigera</name>
    <dbReference type="NCBI Taxonomy" id="29058"/>
    <lineage>
        <taxon>Eukaryota</taxon>
        <taxon>Metazoa</taxon>
        <taxon>Ecdysozoa</taxon>
        <taxon>Arthropoda</taxon>
        <taxon>Hexapoda</taxon>
        <taxon>Insecta</taxon>
        <taxon>Pterygota</taxon>
        <taxon>Neoptera</taxon>
        <taxon>Endopterygota</taxon>
        <taxon>Lepidoptera</taxon>
        <taxon>Glossata</taxon>
        <taxon>Ditrysia</taxon>
        <taxon>Noctuoidea</taxon>
        <taxon>Noctuidae</taxon>
        <taxon>Heliothinae</taxon>
        <taxon>Helicoverpa</taxon>
    </lineage>
</organism>
<dbReference type="Pfam" id="PF13359">
    <property type="entry name" value="DDE_Tnp_4"/>
    <property type="match status" value="1"/>
</dbReference>
<evidence type="ECO:0000256" key="1">
    <source>
        <dbReference type="ARBA" id="ARBA00001968"/>
    </source>
</evidence>
<dbReference type="AlphaFoldDB" id="A0A2W1BPP5"/>
<accession>A0A2W1BPP5</accession>
<protein>
    <recommendedName>
        <fullName evidence="3">DDE Tnp4 domain-containing protein</fullName>
    </recommendedName>
</protein>
<keyword evidence="5" id="KW-1185">Reference proteome</keyword>
<keyword evidence="2" id="KW-0479">Metal-binding</keyword>